<reference evidence="1" key="1">
    <citation type="submission" date="2022-01" db="EMBL/GenBank/DDBJ databases">
        <title>Genome Sequence Resource for Two Populations of Ditylenchus destructor, the Migratory Endoparasitic Phytonematode.</title>
        <authorList>
            <person name="Zhang H."/>
            <person name="Lin R."/>
            <person name="Xie B."/>
        </authorList>
    </citation>
    <scope>NUCLEOTIDE SEQUENCE</scope>
    <source>
        <strain evidence="1">BazhouSP</strain>
    </source>
</reference>
<dbReference type="Proteomes" id="UP001201812">
    <property type="component" value="Unassembled WGS sequence"/>
</dbReference>
<protein>
    <submittedName>
        <fullName evidence="1">Uncharacterized protein</fullName>
    </submittedName>
</protein>
<gene>
    <name evidence="1" type="ORF">DdX_14861</name>
</gene>
<proteinExistence type="predicted"/>
<organism evidence="1 2">
    <name type="scientific">Ditylenchus destructor</name>
    <dbReference type="NCBI Taxonomy" id="166010"/>
    <lineage>
        <taxon>Eukaryota</taxon>
        <taxon>Metazoa</taxon>
        <taxon>Ecdysozoa</taxon>
        <taxon>Nematoda</taxon>
        <taxon>Chromadorea</taxon>
        <taxon>Rhabditida</taxon>
        <taxon>Tylenchina</taxon>
        <taxon>Tylenchomorpha</taxon>
        <taxon>Sphaerularioidea</taxon>
        <taxon>Anguinidae</taxon>
        <taxon>Anguininae</taxon>
        <taxon>Ditylenchus</taxon>
    </lineage>
</organism>
<dbReference type="EMBL" id="JAKKPZ010000081">
    <property type="protein sequence ID" value="KAI1703528.1"/>
    <property type="molecule type" value="Genomic_DNA"/>
</dbReference>
<evidence type="ECO:0000313" key="2">
    <source>
        <dbReference type="Proteomes" id="UP001201812"/>
    </source>
</evidence>
<accession>A0AAD4MTA6</accession>
<name>A0AAD4MTA6_9BILA</name>
<sequence>MGTVDILSPDAPWYSGAQLTRTRDNGRLICDTVEDFPDVPMAAFMVDDGRSVVPCPQIPPLDLNAWREVL</sequence>
<evidence type="ECO:0000313" key="1">
    <source>
        <dbReference type="EMBL" id="KAI1703528.1"/>
    </source>
</evidence>
<dbReference type="AlphaFoldDB" id="A0AAD4MTA6"/>
<comment type="caution">
    <text evidence="1">The sequence shown here is derived from an EMBL/GenBank/DDBJ whole genome shotgun (WGS) entry which is preliminary data.</text>
</comment>
<keyword evidence="2" id="KW-1185">Reference proteome</keyword>